<dbReference type="PANTHER" id="PTHR33884:SF3">
    <property type="entry name" value="UPF0410 PROTEIN YMGE"/>
    <property type="match status" value="1"/>
</dbReference>
<dbReference type="STRING" id="326474.AWB65_00287"/>
<evidence type="ECO:0000256" key="6">
    <source>
        <dbReference type="ARBA" id="ARBA00023136"/>
    </source>
</evidence>
<dbReference type="GO" id="GO:0005886">
    <property type="term" value="C:plasma membrane"/>
    <property type="evidence" value="ECO:0007669"/>
    <property type="project" value="UniProtKB-SubCell"/>
</dbReference>
<proteinExistence type="inferred from homology"/>
<dbReference type="PANTHER" id="PTHR33884">
    <property type="entry name" value="UPF0410 PROTEIN YMGE"/>
    <property type="match status" value="1"/>
</dbReference>
<feature type="transmembrane region" description="Helical" evidence="7">
    <location>
        <begin position="6"/>
        <end position="26"/>
    </location>
</feature>
<organism evidence="8 9">
    <name type="scientific">Caballeronia humi</name>
    <dbReference type="NCBI Taxonomy" id="326474"/>
    <lineage>
        <taxon>Bacteria</taxon>
        <taxon>Pseudomonadati</taxon>
        <taxon>Pseudomonadota</taxon>
        <taxon>Betaproteobacteria</taxon>
        <taxon>Burkholderiales</taxon>
        <taxon>Burkholderiaceae</taxon>
        <taxon>Caballeronia</taxon>
    </lineage>
</organism>
<dbReference type="EMBL" id="FCNW02000001">
    <property type="protein sequence ID" value="SAL11819.1"/>
    <property type="molecule type" value="Genomic_DNA"/>
</dbReference>
<comment type="caution">
    <text evidence="8">The sequence shown here is derived from an EMBL/GenBank/DDBJ whole genome shotgun (WGS) entry which is preliminary data.</text>
</comment>
<dbReference type="Proteomes" id="UP000054977">
    <property type="component" value="Unassembled WGS sequence"/>
</dbReference>
<feature type="transmembrane region" description="Helical" evidence="7">
    <location>
        <begin position="62"/>
        <end position="83"/>
    </location>
</feature>
<evidence type="ECO:0000256" key="5">
    <source>
        <dbReference type="ARBA" id="ARBA00022989"/>
    </source>
</evidence>
<keyword evidence="5 7" id="KW-1133">Transmembrane helix</keyword>
<gene>
    <name evidence="8" type="ORF">AWB65_00287</name>
</gene>
<evidence type="ECO:0000313" key="9">
    <source>
        <dbReference type="Proteomes" id="UP000054977"/>
    </source>
</evidence>
<keyword evidence="9" id="KW-1185">Reference proteome</keyword>
<sequence>MEFMQHGLIWALIIGAVAGWLAGLLVKGGGFGLLVDILVGIVGAVVGGWLFSVLGVSLGSGILGTLITAVVGAVVLLFVIRLFRRA</sequence>
<accession>A0A158EXE7</accession>
<evidence type="ECO:0000256" key="3">
    <source>
        <dbReference type="ARBA" id="ARBA00022475"/>
    </source>
</evidence>
<evidence type="ECO:0000256" key="1">
    <source>
        <dbReference type="ARBA" id="ARBA00004651"/>
    </source>
</evidence>
<comment type="similarity">
    <text evidence="2">Belongs to the UPF0410 family.</text>
</comment>
<keyword evidence="3" id="KW-1003">Cell membrane</keyword>
<evidence type="ECO:0000256" key="2">
    <source>
        <dbReference type="ARBA" id="ARBA00011006"/>
    </source>
</evidence>
<protein>
    <submittedName>
        <fullName evidence="8">Transglycosylase-associated protein</fullName>
    </submittedName>
</protein>
<evidence type="ECO:0000256" key="4">
    <source>
        <dbReference type="ARBA" id="ARBA00022692"/>
    </source>
</evidence>
<comment type="subcellular location">
    <subcellularLocation>
        <location evidence="1">Cell membrane</location>
        <topology evidence="1">Multi-pass membrane protein</topology>
    </subcellularLocation>
</comment>
<dbReference type="Pfam" id="PF04226">
    <property type="entry name" value="Transgly_assoc"/>
    <property type="match status" value="1"/>
</dbReference>
<dbReference type="AlphaFoldDB" id="A0A158EXE7"/>
<feature type="transmembrane region" description="Helical" evidence="7">
    <location>
        <begin position="33"/>
        <end position="56"/>
    </location>
</feature>
<reference evidence="8" key="1">
    <citation type="submission" date="2016-01" db="EMBL/GenBank/DDBJ databases">
        <authorList>
            <person name="Peeters C."/>
        </authorList>
    </citation>
    <scope>NUCLEOTIDE SEQUENCE [LARGE SCALE GENOMIC DNA]</scope>
    <source>
        <strain evidence="8">LMG 22934</strain>
    </source>
</reference>
<dbReference type="InterPro" id="IPR007341">
    <property type="entry name" value="Transgly_assoc"/>
</dbReference>
<evidence type="ECO:0000313" key="8">
    <source>
        <dbReference type="EMBL" id="SAL11819.1"/>
    </source>
</evidence>
<evidence type="ECO:0000256" key="7">
    <source>
        <dbReference type="SAM" id="Phobius"/>
    </source>
</evidence>
<keyword evidence="6 7" id="KW-0472">Membrane</keyword>
<name>A0A158EXE7_9BURK</name>
<keyword evidence="4 7" id="KW-0812">Transmembrane</keyword>